<accession>A6FX18</accession>
<name>A6FX18_9BACT</name>
<dbReference type="AlphaFoldDB" id="A6FX18"/>
<dbReference type="Proteomes" id="UP000005801">
    <property type="component" value="Unassembled WGS sequence"/>
</dbReference>
<evidence type="ECO:0000313" key="1">
    <source>
        <dbReference type="EMBL" id="EDM81842.1"/>
    </source>
</evidence>
<dbReference type="EMBL" id="ABCS01000001">
    <property type="protein sequence ID" value="EDM81842.1"/>
    <property type="molecule type" value="Genomic_DNA"/>
</dbReference>
<sequence length="222" mass="23008">MFGSPPPGRAGAQDTAALLRSIDARLERIEARLAQLDPLLDAAPGALAMLGDGFDELARGLGDMDARGRALVALLERATRPQTLAQLHAGLDLLESAPGLVAVVGDGFDELSRAAAERGLDLNAVVPQLGRVLEGALRRVADGQLADLLESDLLDPAAVAALGSAARAMAASHGQRDANARAGLMALWSATREPSVQRTLALTIDFARRFGAELSTAPALNP</sequence>
<evidence type="ECO:0008006" key="3">
    <source>
        <dbReference type="Google" id="ProtNLM"/>
    </source>
</evidence>
<dbReference type="PANTHER" id="PTHR39180:SF2">
    <property type="entry name" value="DUF1641 DOMAIN-CONTAINING PROTEIN"/>
    <property type="match status" value="1"/>
</dbReference>
<evidence type="ECO:0000313" key="2">
    <source>
        <dbReference type="Proteomes" id="UP000005801"/>
    </source>
</evidence>
<keyword evidence="2" id="KW-1185">Reference proteome</keyword>
<dbReference type="eggNOG" id="COG2427">
    <property type="taxonomic scope" value="Bacteria"/>
</dbReference>
<comment type="caution">
    <text evidence="1">The sequence shown here is derived from an EMBL/GenBank/DDBJ whole genome shotgun (WGS) entry which is preliminary data.</text>
</comment>
<reference evidence="1 2" key="1">
    <citation type="submission" date="2007-06" db="EMBL/GenBank/DDBJ databases">
        <authorList>
            <person name="Shimkets L."/>
            <person name="Ferriera S."/>
            <person name="Johnson J."/>
            <person name="Kravitz S."/>
            <person name="Beeson K."/>
            <person name="Sutton G."/>
            <person name="Rogers Y.-H."/>
            <person name="Friedman R."/>
            <person name="Frazier M."/>
            <person name="Venter J.C."/>
        </authorList>
    </citation>
    <scope>NUCLEOTIDE SEQUENCE [LARGE SCALE GENOMIC DNA]</scope>
    <source>
        <strain evidence="1 2">SIR-1</strain>
    </source>
</reference>
<organism evidence="1 2">
    <name type="scientific">Plesiocystis pacifica SIR-1</name>
    <dbReference type="NCBI Taxonomy" id="391625"/>
    <lineage>
        <taxon>Bacteria</taxon>
        <taxon>Pseudomonadati</taxon>
        <taxon>Myxococcota</taxon>
        <taxon>Polyangia</taxon>
        <taxon>Nannocystales</taxon>
        <taxon>Nannocystaceae</taxon>
        <taxon>Plesiocystis</taxon>
    </lineage>
</organism>
<dbReference type="STRING" id="391625.PPSIR1_05228"/>
<protein>
    <recommendedName>
        <fullName evidence="3">DUF1641 domain-containing protein</fullName>
    </recommendedName>
</protein>
<dbReference type="PANTHER" id="PTHR39180">
    <property type="match status" value="1"/>
</dbReference>
<gene>
    <name evidence="1" type="ORF">PPSIR1_05228</name>
</gene>
<proteinExistence type="predicted"/>